<comment type="caution">
    <text evidence="1">The sequence shown here is derived from an EMBL/GenBank/DDBJ whole genome shotgun (WGS) entry which is preliminary data.</text>
</comment>
<dbReference type="EMBL" id="WNWR01000749">
    <property type="protein sequence ID" value="KAE9969843.1"/>
    <property type="molecule type" value="Genomic_DNA"/>
</dbReference>
<gene>
    <name evidence="1" type="ORF">EG327_010448</name>
</gene>
<evidence type="ECO:0000313" key="2">
    <source>
        <dbReference type="Proteomes" id="UP000490939"/>
    </source>
</evidence>
<dbReference type="Proteomes" id="UP000490939">
    <property type="component" value="Unassembled WGS sequence"/>
</dbReference>
<protein>
    <submittedName>
        <fullName evidence="1">Uncharacterized protein</fullName>
    </submittedName>
</protein>
<name>A0A8H3UII5_VENIN</name>
<reference evidence="1 2" key="1">
    <citation type="submission" date="2019-07" db="EMBL/GenBank/DDBJ databases">
        <title>Venturia inaequalis Genome Resource.</title>
        <authorList>
            <person name="Lichtner F.J."/>
        </authorList>
    </citation>
    <scope>NUCLEOTIDE SEQUENCE [LARGE SCALE GENOMIC DNA]</scope>
    <source>
        <strain evidence="1 2">DMI_063113</strain>
    </source>
</reference>
<organism evidence="1 2">
    <name type="scientific">Venturia inaequalis</name>
    <name type="common">Apple scab fungus</name>
    <dbReference type="NCBI Taxonomy" id="5025"/>
    <lineage>
        <taxon>Eukaryota</taxon>
        <taxon>Fungi</taxon>
        <taxon>Dikarya</taxon>
        <taxon>Ascomycota</taxon>
        <taxon>Pezizomycotina</taxon>
        <taxon>Dothideomycetes</taxon>
        <taxon>Pleosporomycetidae</taxon>
        <taxon>Venturiales</taxon>
        <taxon>Venturiaceae</taxon>
        <taxon>Venturia</taxon>
    </lineage>
</organism>
<dbReference type="AlphaFoldDB" id="A0A8H3UII5"/>
<accession>A0A8H3UII5</accession>
<evidence type="ECO:0000313" key="1">
    <source>
        <dbReference type="EMBL" id="KAE9969843.1"/>
    </source>
</evidence>
<keyword evidence="2" id="KW-1185">Reference proteome</keyword>
<sequence length="88" mass="9324">MAHFSFFETASWVRGPVNSATVFEGFDAFGVLVGAFAVTNLNGSLLGHRSVCDGLLDFYKSSVSVSDGDGILRATNPNNKLEPDGIDP</sequence>
<proteinExistence type="predicted"/>